<comment type="caution">
    <text evidence="1">The sequence shown here is derived from an EMBL/GenBank/DDBJ whole genome shotgun (WGS) entry which is preliminary data.</text>
</comment>
<protein>
    <submittedName>
        <fullName evidence="1">Uncharacterized protein</fullName>
    </submittedName>
</protein>
<gene>
    <name evidence="1" type="ORF">PBS003_LOCUS1750</name>
</gene>
<accession>A0AAU9KRY2</accession>
<organism evidence="1 2">
    <name type="scientific">Peronospora belbahrii</name>
    <dbReference type="NCBI Taxonomy" id="622444"/>
    <lineage>
        <taxon>Eukaryota</taxon>
        <taxon>Sar</taxon>
        <taxon>Stramenopiles</taxon>
        <taxon>Oomycota</taxon>
        <taxon>Peronosporomycetes</taxon>
        <taxon>Peronosporales</taxon>
        <taxon>Peronosporaceae</taxon>
        <taxon>Peronospora</taxon>
    </lineage>
</organism>
<reference evidence="1" key="1">
    <citation type="submission" date="2021-11" db="EMBL/GenBank/DDBJ databases">
        <authorList>
            <person name="Islam A."/>
            <person name="Islam S."/>
            <person name="Flora M.S."/>
            <person name="Rahman M."/>
            <person name="Ziaur R.M."/>
            <person name="Epstein J.H."/>
            <person name="Hassan M."/>
            <person name="Klassen M."/>
            <person name="Woodard K."/>
            <person name="Webb A."/>
            <person name="Webby R.J."/>
            <person name="El Zowalaty M.E."/>
        </authorList>
    </citation>
    <scope>NUCLEOTIDE SEQUENCE</scope>
    <source>
        <strain evidence="1">Pbs3</strain>
    </source>
</reference>
<evidence type="ECO:0000313" key="2">
    <source>
        <dbReference type="Proteomes" id="UP001160483"/>
    </source>
</evidence>
<evidence type="ECO:0000313" key="1">
    <source>
        <dbReference type="EMBL" id="CAH0474912.1"/>
    </source>
</evidence>
<sequence>MITDRINKELITTVGGLNVPPVIKDTVKGELPLLSIVIVVGGRRKVLAAVVTLRVTDAHADEKIKAYLDAGLKRANARATLGAQTTTFRSRQQS</sequence>
<dbReference type="EMBL" id="CAKKTJ010000116">
    <property type="protein sequence ID" value="CAH0474912.1"/>
    <property type="molecule type" value="Genomic_DNA"/>
</dbReference>
<dbReference type="Proteomes" id="UP001160483">
    <property type="component" value="Unassembled WGS sequence"/>
</dbReference>
<dbReference type="AlphaFoldDB" id="A0AAU9KRY2"/>
<name>A0AAU9KRY2_9STRA</name>
<proteinExistence type="predicted"/>